<dbReference type="AlphaFoldDB" id="A0A2P2LZY1"/>
<keyword evidence="1" id="KW-0812">Transmembrane</keyword>
<evidence type="ECO:0000313" key="2">
    <source>
        <dbReference type="EMBL" id="MBX23499.1"/>
    </source>
</evidence>
<organism evidence="2">
    <name type="scientific">Rhizophora mucronata</name>
    <name type="common">Asiatic mangrove</name>
    <dbReference type="NCBI Taxonomy" id="61149"/>
    <lineage>
        <taxon>Eukaryota</taxon>
        <taxon>Viridiplantae</taxon>
        <taxon>Streptophyta</taxon>
        <taxon>Embryophyta</taxon>
        <taxon>Tracheophyta</taxon>
        <taxon>Spermatophyta</taxon>
        <taxon>Magnoliopsida</taxon>
        <taxon>eudicotyledons</taxon>
        <taxon>Gunneridae</taxon>
        <taxon>Pentapetalae</taxon>
        <taxon>rosids</taxon>
        <taxon>fabids</taxon>
        <taxon>Malpighiales</taxon>
        <taxon>Rhizophoraceae</taxon>
        <taxon>Rhizophora</taxon>
    </lineage>
</organism>
<reference evidence="2" key="1">
    <citation type="submission" date="2018-02" db="EMBL/GenBank/DDBJ databases">
        <title>Rhizophora mucronata_Transcriptome.</title>
        <authorList>
            <person name="Meera S.P."/>
            <person name="Sreeshan A."/>
            <person name="Augustine A."/>
        </authorList>
    </citation>
    <scope>NUCLEOTIDE SEQUENCE</scope>
    <source>
        <tissue evidence="2">Leaf</tissue>
    </source>
</reference>
<feature type="transmembrane region" description="Helical" evidence="1">
    <location>
        <begin position="20"/>
        <end position="39"/>
    </location>
</feature>
<proteinExistence type="predicted"/>
<name>A0A2P2LZY1_RHIMU</name>
<accession>A0A2P2LZY1</accession>
<protein>
    <submittedName>
        <fullName evidence="2">Protein EXPORTIN 1A</fullName>
    </submittedName>
</protein>
<dbReference type="EMBL" id="GGEC01043015">
    <property type="protein sequence ID" value="MBX23499.1"/>
    <property type="molecule type" value="Transcribed_RNA"/>
</dbReference>
<keyword evidence="1" id="KW-1133">Transmembrane helix</keyword>
<evidence type="ECO:0000256" key="1">
    <source>
        <dbReference type="SAM" id="Phobius"/>
    </source>
</evidence>
<keyword evidence="1" id="KW-0472">Membrane</keyword>
<sequence>MSYAYMCYQPPSKLSLFGQHYPLYMLFFPGFHWAIFLSLHCWKHSSNFSPCHHIGTLPSSV</sequence>